<comment type="catalytic activity">
    <reaction evidence="11">
        <text>L-threonyl-[protein] + ATP = O-phospho-L-threonyl-[protein] + ADP + H(+)</text>
        <dbReference type="Rhea" id="RHEA:46608"/>
        <dbReference type="Rhea" id="RHEA-COMP:11060"/>
        <dbReference type="Rhea" id="RHEA-COMP:11605"/>
        <dbReference type="ChEBI" id="CHEBI:15378"/>
        <dbReference type="ChEBI" id="CHEBI:30013"/>
        <dbReference type="ChEBI" id="CHEBI:30616"/>
        <dbReference type="ChEBI" id="CHEBI:61977"/>
        <dbReference type="ChEBI" id="CHEBI:456216"/>
        <dbReference type="EC" id="2.7.11.1"/>
    </reaction>
</comment>
<dbReference type="VEuPathDB" id="TriTrypDB:BCY84_15103"/>
<dbReference type="VEuPathDB" id="TriTrypDB:TcG_02895"/>
<sequence length="413" mass="46590">MWQHHNLSSPTLGPREAKPTVQTSRRGCMQSDAWCSSLAGGGHDDPSESVPNSRVSPRASSFAPLQRTAPSPTESTSQELFELQHCNHHKQQQQQQQQRWQKRQPVIRQEDIRDDDFQRLEVLGDGSYSVVVSARHLPTQQLVALKEVSRRRLREMKLEKQLQWEINVHRTLRHPNVVRMLSYYITPQTVVLVLEMCPGGTLLQKLKTMPGGRFDERRASRYVRQAARALTYLHGHGIAHRDLKLENIFLDAHGVARLGDFGWSKALVEPTVEQDLSSHHDNFGTAPCSAVKDVSPLFSGGRGRLTVCGTLDYLSPEMLIGMPHTFKTDVWSLGVMLAEMLTGAPPFYCVSQQDTLNAIREAAPHLGDDVQMSSLARELVLAMLQKNPDARPTMAEVLQHPWTRQNGEKKKKK</sequence>
<dbReference type="Pfam" id="PF00069">
    <property type="entry name" value="Pkinase"/>
    <property type="match status" value="1"/>
</dbReference>
<gene>
    <name evidence="14" type="ORF">C4B63_10g151</name>
</gene>
<dbReference type="VEuPathDB" id="TriTrypDB:Tc_MARK_3102"/>
<dbReference type="Gene3D" id="1.10.510.10">
    <property type="entry name" value="Transferase(Phosphotransferase) domain 1"/>
    <property type="match status" value="1"/>
</dbReference>
<accession>A0A2V2VUI6</accession>
<dbReference type="InterPro" id="IPR030616">
    <property type="entry name" value="Aur-like"/>
</dbReference>
<evidence type="ECO:0000256" key="10">
    <source>
        <dbReference type="RuleBase" id="RU000304"/>
    </source>
</evidence>
<comment type="caution">
    <text evidence="14">The sequence shown here is derived from an EMBL/GenBank/DDBJ whole genome shotgun (WGS) entry which is preliminary data.</text>
</comment>
<dbReference type="VEuPathDB" id="TriTrypDB:C4B63_10g151"/>
<dbReference type="InterPro" id="IPR017441">
    <property type="entry name" value="Protein_kinase_ATP_BS"/>
</dbReference>
<organism evidence="14 15">
    <name type="scientific">Trypanosoma cruzi</name>
    <dbReference type="NCBI Taxonomy" id="5693"/>
    <lineage>
        <taxon>Eukaryota</taxon>
        <taxon>Discoba</taxon>
        <taxon>Euglenozoa</taxon>
        <taxon>Kinetoplastea</taxon>
        <taxon>Metakinetoplastina</taxon>
        <taxon>Trypanosomatida</taxon>
        <taxon>Trypanosomatidae</taxon>
        <taxon>Trypanosoma</taxon>
        <taxon>Schizotrypanum</taxon>
    </lineage>
</organism>
<dbReference type="InterPro" id="IPR000719">
    <property type="entry name" value="Prot_kinase_dom"/>
</dbReference>
<comment type="catalytic activity">
    <reaction evidence="11">
        <text>L-seryl-[protein] + ATP = O-phospho-L-seryl-[protein] + ADP + H(+)</text>
        <dbReference type="Rhea" id="RHEA:17989"/>
        <dbReference type="Rhea" id="RHEA-COMP:9863"/>
        <dbReference type="Rhea" id="RHEA-COMP:11604"/>
        <dbReference type="ChEBI" id="CHEBI:15378"/>
        <dbReference type="ChEBI" id="CHEBI:29999"/>
        <dbReference type="ChEBI" id="CHEBI:30616"/>
        <dbReference type="ChEBI" id="CHEBI:83421"/>
        <dbReference type="ChEBI" id="CHEBI:456216"/>
        <dbReference type="EC" id="2.7.11.1"/>
    </reaction>
</comment>
<dbReference type="VEuPathDB" id="TriTrypDB:TcCL_ESM06613"/>
<dbReference type="CDD" id="cd14007">
    <property type="entry name" value="STKc_Aurora"/>
    <property type="match status" value="1"/>
</dbReference>
<keyword evidence="5 7" id="KW-0067">ATP-binding</keyword>
<feature type="cross-link" description="Glycyl lysine isopeptide (Lys-Gly) (interchain with G-Cter in SUMO2)" evidence="8">
    <location>
        <position position="244"/>
    </location>
</feature>
<dbReference type="PROSITE" id="PS00108">
    <property type="entry name" value="PROTEIN_KINASE_ST"/>
    <property type="match status" value="1"/>
</dbReference>
<evidence type="ECO:0000256" key="2">
    <source>
        <dbReference type="ARBA" id="ARBA00022679"/>
    </source>
</evidence>
<evidence type="ECO:0000259" key="13">
    <source>
        <dbReference type="PROSITE" id="PS50011"/>
    </source>
</evidence>
<evidence type="ECO:0000256" key="8">
    <source>
        <dbReference type="PIRSR" id="PIRSR630616-3"/>
    </source>
</evidence>
<dbReference type="PROSITE" id="PS00107">
    <property type="entry name" value="PROTEIN_KINASE_ATP"/>
    <property type="match status" value="1"/>
</dbReference>
<dbReference type="SUPFAM" id="SSF56112">
    <property type="entry name" value="Protein kinase-like (PK-like)"/>
    <property type="match status" value="1"/>
</dbReference>
<feature type="binding site" evidence="7">
    <location>
        <position position="260"/>
    </location>
    <ligand>
        <name>ATP</name>
        <dbReference type="ChEBI" id="CHEBI:30616"/>
    </ligand>
</feature>
<keyword evidence="2 11" id="KW-0808">Transferase</keyword>
<dbReference type="VEuPathDB" id="TriTrypDB:TcCLB.503685.10"/>
<name>A0A2V2VUI6_TRYCR</name>
<keyword evidence="4 11" id="KW-0418">Kinase</keyword>
<evidence type="ECO:0000313" key="14">
    <source>
        <dbReference type="EMBL" id="PWU99092.1"/>
    </source>
</evidence>
<evidence type="ECO:0000256" key="3">
    <source>
        <dbReference type="ARBA" id="ARBA00022741"/>
    </source>
</evidence>
<keyword evidence="3 7" id="KW-0547">Nucleotide-binding</keyword>
<evidence type="ECO:0000256" key="9">
    <source>
        <dbReference type="PROSITE-ProRule" id="PRU10141"/>
    </source>
</evidence>
<dbReference type="GO" id="GO:0005524">
    <property type="term" value="F:ATP binding"/>
    <property type="evidence" value="ECO:0007669"/>
    <property type="project" value="UniProtKB-UniRule"/>
</dbReference>
<dbReference type="VEuPathDB" id="TriTrypDB:TcBrA4_0128810"/>
<protein>
    <recommendedName>
        <fullName evidence="11">Aurora kinase</fullName>
        <ecNumber evidence="11">2.7.11.1</ecNumber>
    </recommendedName>
</protein>
<reference evidence="14 15" key="1">
    <citation type="journal article" date="2018" name="Microb. Genom.">
        <title>Expanding an expanded genome: long-read sequencing of Trypanosoma cruzi.</title>
        <authorList>
            <person name="Berna L."/>
            <person name="Rodriguez M."/>
            <person name="Chiribao M.L."/>
            <person name="Parodi-Talice A."/>
            <person name="Pita S."/>
            <person name="Rijo G."/>
            <person name="Alvarez-Valin F."/>
            <person name="Robello C."/>
        </authorList>
    </citation>
    <scope>NUCLEOTIDE SEQUENCE [LARGE SCALE GENOMIC DNA]</scope>
    <source>
        <strain evidence="14 15">Dm28c</strain>
    </source>
</reference>
<evidence type="ECO:0000256" key="4">
    <source>
        <dbReference type="ARBA" id="ARBA00022777"/>
    </source>
</evidence>
<feature type="compositionally biased region" description="Polar residues" evidence="12">
    <location>
        <begin position="1"/>
        <end position="11"/>
    </location>
</feature>
<dbReference type="FunFam" id="3.30.200.20:FF:000042">
    <property type="entry name" value="Aurora kinase A"/>
    <property type="match status" value="1"/>
</dbReference>
<evidence type="ECO:0000256" key="7">
    <source>
        <dbReference type="PIRSR" id="PIRSR630616-2"/>
    </source>
</evidence>
<dbReference type="VEuPathDB" id="TriTrypDB:TCSYLVIO_004302"/>
<dbReference type="VEuPathDB" id="TriTrypDB:TcYC6_0013480"/>
<dbReference type="EMBL" id="PRFA01000010">
    <property type="protein sequence ID" value="PWU99092.1"/>
    <property type="molecule type" value="Genomic_DNA"/>
</dbReference>
<evidence type="ECO:0000256" key="6">
    <source>
        <dbReference type="PIRSR" id="PIRSR630616-1"/>
    </source>
</evidence>
<dbReference type="Proteomes" id="UP000246121">
    <property type="component" value="Unassembled WGS sequence"/>
</dbReference>
<keyword evidence="1 10" id="KW-0723">Serine/threonine-protein kinase</keyword>
<evidence type="ECO:0000256" key="12">
    <source>
        <dbReference type="SAM" id="MobiDB-lite"/>
    </source>
</evidence>
<feature type="active site" description="Proton acceptor" evidence="6">
    <location>
        <position position="242"/>
    </location>
</feature>
<dbReference type="InterPro" id="IPR011009">
    <property type="entry name" value="Kinase-like_dom_sf"/>
</dbReference>
<dbReference type="VEuPathDB" id="TriTrypDB:ECC02_007341"/>
<dbReference type="PROSITE" id="PS50011">
    <property type="entry name" value="PROTEIN_KINASE_DOM"/>
    <property type="match status" value="1"/>
</dbReference>
<dbReference type="EC" id="2.7.11.1" evidence="11"/>
<dbReference type="SMART" id="SM00220">
    <property type="entry name" value="S_TKc"/>
    <property type="match status" value="1"/>
</dbReference>
<dbReference type="InterPro" id="IPR008271">
    <property type="entry name" value="Ser/Thr_kinase_AS"/>
</dbReference>
<dbReference type="AlphaFoldDB" id="A0A2V2VUI6"/>
<dbReference type="PANTHER" id="PTHR24350">
    <property type="entry name" value="SERINE/THREONINE-PROTEIN KINASE IAL-RELATED"/>
    <property type="match status" value="1"/>
</dbReference>
<evidence type="ECO:0000256" key="11">
    <source>
        <dbReference type="RuleBase" id="RU367134"/>
    </source>
</evidence>
<dbReference type="VEuPathDB" id="TriTrypDB:TcCLB.509999.110"/>
<evidence type="ECO:0000256" key="5">
    <source>
        <dbReference type="ARBA" id="ARBA00022840"/>
    </source>
</evidence>
<dbReference type="VEuPathDB" id="TriTrypDB:C3747_13g297"/>
<feature type="binding site" evidence="7">
    <location>
        <begin position="246"/>
        <end position="247"/>
    </location>
    <ligand>
        <name>ATP</name>
        <dbReference type="ChEBI" id="CHEBI:30616"/>
    </ligand>
</feature>
<feature type="compositionally biased region" description="Polar residues" evidence="12">
    <location>
        <begin position="68"/>
        <end position="79"/>
    </location>
</feature>
<comment type="similarity">
    <text evidence="11">Belongs to the protein kinase superfamily. Ser/Thr protein kinase family. Aurora subfamily.</text>
</comment>
<dbReference type="VEuPathDB" id="TriTrypDB:TCDM_04306"/>
<feature type="compositionally biased region" description="Polar residues" evidence="12">
    <location>
        <begin position="49"/>
        <end position="59"/>
    </location>
</feature>
<feature type="region of interest" description="Disordered" evidence="12">
    <location>
        <begin position="1"/>
        <end position="107"/>
    </location>
</feature>
<feature type="binding site" evidence="7 9">
    <location>
        <position position="146"/>
    </location>
    <ligand>
        <name>ATP</name>
        <dbReference type="ChEBI" id="CHEBI:30616"/>
    </ligand>
</feature>
<feature type="domain" description="Protein kinase" evidence="13">
    <location>
        <begin position="117"/>
        <end position="403"/>
    </location>
</feature>
<dbReference type="GO" id="GO:0004674">
    <property type="term" value="F:protein serine/threonine kinase activity"/>
    <property type="evidence" value="ECO:0007669"/>
    <property type="project" value="UniProtKB-KW"/>
</dbReference>
<evidence type="ECO:0000313" key="15">
    <source>
        <dbReference type="Proteomes" id="UP000246121"/>
    </source>
</evidence>
<proteinExistence type="inferred from homology"/>
<evidence type="ECO:0000256" key="1">
    <source>
        <dbReference type="ARBA" id="ARBA00022527"/>
    </source>
</evidence>
<dbReference type="Gene3D" id="3.30.200.20">
    <property type="entry name" value="Phosphorylase Kinase, domain 1"/>
    <property type="match status" value="1"/>
</dbReference>